<dbReference type="InterPro" id="IPR009061">
    <property type="entry name" value="DNA-bd_dom_put_sf"/>
</dbReference>
<dbReference type="Pfam" id="PF12728">
    <property type="entry name" value="HTH_17"/>
    <property type="match status" value="1"/>
</dbReference>
<feature type="domain" description="Helix-turn-helix" evidence="1">
    <location>
        <begin position="5"/>
        <end position="52"/>
    </location>
</feature>
<dbReference type="EMBL" id="JBHSBN010000023">
    <property type="protein sequence ID" value="MFC4109394.1"/>
    <property type="molecule type" value="Genomic_DNA"/>
</dbReference>
<evidence type="ECO:0000313" key="3">
    <source>
        <dbReference type="Proteomes" id="UP001595868"/>
    </source>
</evidence>
<keyword evidence="3" id="KW-1185">Reference proteome</keyword>
<sequence>MERDWYSVDQVAERLGLHVRTVRGYIRDGRLPAVRIGKQYRVARADLAAFTARPGPPARPRDATTRPRVDVSAVVECDGLTATAADRLSTLLVAGAQLRRDDPEPLQIRTAYDETRSRLKVIVLGGAAATADVLRTVHDILSTENDMLPTDPDEPVVPRD</sequence>
<dbReference type="NCBIfam" id="TIGR01764">
    <property type="entry name" value="excise"/>
    <property type="match status" value="1"/>
</dbReference>
<name>A0ABV8KTQ0_9ACTN</name>
<dbReference type="InterPro" id="IPR010093">
    <property type="entry name" value="SinI_DNA-bd"/>
</dbReference>
<proteinExistence type="predicted"/>
<dbReference type="InterPro" id="IPR041657">
    <property type="entry name" value="HTH_17"/>
</dbReference>
<evidence type="ECO:0000259" key="1">
    <source>
        <dbReference type="Pfam" id="PF12728"/>
    </source>
</evidence>
<organism evidence="2 3">
    <name type="scientific">Micromonospora zhanjiangensis</name>
    <dbReference type="NCBI Taxonomy" id="1522057"/>
    <lineage>
        <taxon>Bacteria</taxon>
        <taxon>Bacillati</taxon>
        <taxon>Actinomycetota</taxon>
        <taxon>Actinomycetes</taxon>
        <taxon>Micromonosporales</taxon>
        <taxon>Micromonosporaceae</taxon>
        <taxon>Micromonospora</taxon>
    </lineage>
</organism>
<comment type="caution">
    <text evidence="2">The sequence shown here is derived from an EMBL/GenBank/DDBJ whole genome shotgun (WGS) entry which is preliminary data.</text>
</comment>
<accession>A0ABV8KTQ0</accession>
<reference evidence="3" key="1">
    <citation type="journal article" date="2019" name="Int. J. Syst. Evol. Microbiol.">
        <title>The Global Catalogue of Microorganisms (GCM) 10K type strain sequencing project: providing services to taxonomists for standard genome sequencing and annotation.</title>
        <authorList>
            <consortium name="The Broad Institute Genomics Platform"/>
            <consortium name="The Broad Institute Genome Sequencing Center for Infectious Disease"/>
            <person name="Wu L."/>
            <person name="Ma J."/>
        </authorList>
    </citation>
    <scope>NUCLEOTIDE SEQUENCE [LARGE SCALE GENOMIC DNA]</scope>
    <source>
        <strain evidence="3">2902at01</strain>
    </source>
</reference>
<dbReference type="SUPFAM" id="SSF46955">
    <property type="entry name" value="Putative DNA-binding domain"/>
    <property type="match status" value="1"/>
</dbReference>
<dbReference type="RefSeq" id="WP_377550693.1">
    <property type="nucleotide sequence ID" value="NZ_JBHSBN010000023.1"/>
</dbReference>
<protein>
    <submittedName>
        <fullName evidence="2">Helix-turn-helix domain-containing protein</fullName>
    </submittedName>
</protein>
<gene>
    <name evidence="2" type="ORF">ACFOX0_26120</name>
</gene>
<dbReference type="Proteomes" id="UP001595868">
    <property type="component" value="Unassembled WGS sequence"/>
</dbReference>
<evidence type="ECO:0000313" key="2">
    <source>
        <dbReference type="EMBL" id="MFC4109394.1"/>
    </source>
</evidence>